<evidence type="ECO:0000313" key="1">
    <source>
        <dbReference type="EMBL" id="XDJ50368.1"/>
    </source>
</evidence>
<gene>
    <name evidence="1" type="ORF">ABRZ09_00425</name>
</gene>
<evidence type="ECO:0008006" key="2">
    <source>
        <dbReference type="Google" id="ProtNLM"/>
    </source>
</evidence>
<proteinExistence type="predicted"/>
<organism evidence="1">
    <name type="scientific">Castellaniella ginsengisoli</name>
    <dbReference type="NCBI Taxonomy" id="546114"/>
    <lineage>
        <taxon>Bacteria</taxon>
        <taxon>Pseudomonadati</taxon>
        <taxon>Pseudomonadota</taxon>
        <taxon>Betaproteobacteria</taxon>
        <taxon>Burkholderiales</taxon>
        <taxon>Alcaligenaceae</taxon>
        <taxon>Castellaniella</taxon>
    </lineage>
</organism>
<sequence>MKWHKVGKIFDPTEHHLPNRCVEFAQSPQTLLLHDRIRVYFSTRERDKTDKFLSHVAYADFSRDMSKLLGISKHTVLSLGGLGCFDEHGIFPINVLRDNHRILAYTTGWNRKISVSTDAAIGLAISHDDGQTFERYGGTGPIMASSLHEPFLVGDAFVRRYGDVYHMWYIYGKKWQEYSENTQPDRVYKIAHAVSSDAINWQRNGQCIIKDKLNTDECQALPSVIFLNGIYHMFFCYRQASGFRTDSSRGYRIGYAYSTDLKNWTRDDEAAGINVSVTGWDAEMQCYPHVFECDGQVYLLYNGNDFGRYGFGLAVLEDV</sequence>
<reference evidence="1" key="1">
    <citation type="submission" date="2024-05" db="EMBL/GenBank/DDBJ databases">
        <authorList>
            <person name="Luo Y.-C."/>
            <person name="Nicholds J."/>
            <person name="Mortimer T."/>
            <person name="Maboni G."/>
        </authorList>
    </citation>
    <scope>NUCLEOTIDE SEQUENCE</scope>
    <source>
        <strain evidence="1">151108</strain>
    </source>
</reference>
<dbReference type="PANTHER" id="PTHR35279">
    <property type="match status" value="1"/>
</dbReference>
<dbReference type="PANTHER" id="PTHR35279:SF1">
    <property type="entry name" value="ARABINANASE_LEVANSUCRASE_INVERTASE"/>
    <property type="match status" value="1"/>
</dbReference>
<accession>A0AB39D7U1</accession>
<dbReference type="AlphaFoldDB" id="A0AB39D7U1"/>
<dbReference type="RefSeq" id="WP_368647053.1">
    <property type="nucleotide sequence ID" value="NZ_CP158255.1"/>
</dbReference>
<dbReference type="InterPro" id="IPR023296">
    <property type="entry name" value="Glyco_hydro_beta-prop_sf"/>
</dbReference>
<dbReference type="SUPFAM" id="SSF75005">
    <property type="entry name" value="Arabinanase/levansucrase/invertase"/>
    <property type="match status" value="1"/>
</dbReference>
<dbReference type="EMBL" id="CP158255">
    <property type="protein sequence ID" value="XDJ50368.1"/>
    <property type="molecule type" value="Genomic_DNA"/>
</dbReference>
<dbReference type="Gene3D" id="2.115.10.20">
    <property type="entry name" value="Glycosyl hydrolase domain, family 43"/>
    <property type="match status" value="2"/>
</dbReference>
<name>A0AB39D7U1_9BURK</name>
<protein>
    <recommendedName>
        <fullName evidence="2">Glycosylase</fullName>
    </recommendedName>
</protein>